<dbReference type="PANTHER" id="PTHR37397">
    <property type="entry name" value="SI:CH211-183D21.1"/>
    <property type="match status" value="1"/>
</dbReference>
<evidence type="ECO:0000256" key="4">
    <source>
        <dbReference type="SAM" id="SignalP"/>
    </source>
</evidence>
<gene>
    <name evidence="6" type="ORF">SAMN04487935_1905</name>
</gene>
<dbReference type="STRING" id="1128970.SAMN04487935_1905"/>
<dbReference type="InterPro" id="IPR026444">
    <property type="entry name" value="Secre_tail"/>
</dbReference>
<feature type="region of interest" description="Disordered" evidence="3">
    <location>
        <begin position="443"/>
        <end position="472"/>
    </location>
</feature>
<dbReference type="NCBIfam" id="TIGR04183">
    <property type="entry name" value="Por_Secre_tail"/>
    <property type="match status" value="1"/>
</dbReference>
<organism evidence="6 7">
    <name type="scientific">Flavobacterium noncentrifugens</name>
    <dbReference type="NCBI Taxonomy" id="1128970"/>
    <lineage>
        <taxon>Bacteria</taxon>
        <taxon>Pseudomonadati</taxon>
        <taxon>Bacteroidota</taxon>
        <taxon>Flavobacteriia</taxon>
        <taxon>Flavobacteriales</taxon>
        <taxon>Flavobacteriaceae</taxon>
        <taxon>Flavobacterium</taxon>
    </lineage>
</organism>
<evidence type="ECO:0000313" key="7">
    <source>
        <dbReference type="Proteomes" id="UP000199580"/>
    </source>
</evidence>
<dbReference type="Proteomes" id="UP000199580">
    <property type="component" value="Unassembled WGS sequence"/>
</dbReference>
<evidence type="ECO:0000256" key="2">
    <source>
        <dbReference type="ARBA" id="ARBA00022729"/>
    </source>
</evidence>
<protein>
    <submittedName>
        <fullName evidence="6">Por secretion system C-terminal sorting domain-containing protein</fullName>
    </submittedName>
</protein>
<comment type="similarity">
    <text evidence="1">Belongs to the EndA/NucM nuclease family.</text>
</comment>
<dbReference type="SUPFAM" id="SSF141072">
    <property type="entry name" value="CalX-like"/>
    <property type="match status" value="1"/>
</dbReference>
<feature type="compositionally biased region" description="Basic and acidic residues" evidence="3">
    <location>
        <begin position="445"/>
        <end position="464"/>
    </location>
</feature>
<feature type="signal peptide" evidence="4">
    <location>
        <begin position="1"/>
        <end position="19"/>
    </location>
</feature>
<dbReference type="GO" id="GO:0004518">
    <property type="term" value="F:nuclease activity"/>
    <property type="evidence" value="ECO:0007669"/>
    <property type="project" value="InterPro"/>
</dbReference>
<evidence type="ECO:0000313" key="6">
    <source>
        <dbReference type="EMBL" id="SDJ80270.1"/>
    </source>
</evidence>
<dbReference type="Pfam" id="PF04231">
    <property type="entry name" value="Endonuclease_1"/>
    <property type="match status" value="1"/>
</dbReference>
<keyword evidence="2 4" id="KW-0732">Signal</keyword>
<dbReference type="RefSeq" id="WP_091394288.1">
    <property type="nucleotide sequence ID" value="NZ_BKAI01000004.1"/>
</dbReference>
<reference evidence="6 7" key="1">
    <citation type="submission" date="2016-10" db="EMBL/GenBank/DDBJ databases">
        <authorList>
            <person name="de Groot N.N."/>
        </authorList>
    </citation>
    <scope>NUCLEOTIDE SEQUENCE [LARGE SCALE GENOMIC DNA]</scope>
    <source>
        <strain evidence="6 7">CGMCC 1.10076</strain>
    </source>
</reference>
<accession>A0A1G8WRP2</accession>
<dbReference type="InterPro" id="IPR007346">
    <property type="entry name" value="Endonuclease-I"/>
</dbReference>
<dbReference type="OrthoDB" id="5485925at2"/>
<dbReference type="InterPro" id="IPR044925">
    <property type="entry name" value="His-Me_finger_sf"/>
</dbReference>
<keyword evidence="7" id="KW-1185">Reference proteome</keyword>
<proteinExistence type="inferred from homology"/>
<dbReference type="Pfam" id="PF18962">
    <property type="entry name" value="Por_Secre_tail"/>
    <property type="match status" value="1"/>
</dbReference>
<evidence type="ECO:0000256" key="3">
    <source>
        <dbReference type="SAM" id="MobiDB-lite"/>
    </source>
</evidence>
<dbReference type="SUPFAM" id="SSF54060">
    <property type="entry name" value="His-Me finger endonucleases"/>
    <property type="match status" value="1"/>
</dbReference>
<evidence type="ECO:0000256" key="1">
    <source>
        <dbReference type="ARBA" id="ARBA00006429"/>
    </source>
</evidence>
<sequence length="654" mass="71363">MIKNTFIWLLLLCGLANYGQVVINEIDTDTPGTDDKEFIELKSATPNFALDGYVIVLYNGSPTSSTGNKSYFALDLDGYVTDVNGLIVIGNDLVSPVPDKYLQVSTMQNGQDGIALYVGNATDFPDQTPVTATNLVDAIVYGNNNPDATTLMSVLGVSAQINEAINGLGTTQSIQRKNDGTYEVKTPTPGANNDGSGFIFNGITIAVSATTINEGTSFNVTFTTQTAVTSTLNFTFSLSGFNAADYTGNLNVSIPTGSTSYTTTIASVDDASDEGDELVKVRFGTLPTGFRRMNDNIEIRVIDNDFVVRPYGTPLNPTYGLVEKQIPPGYYDALEGQTGENLRIAIRDIIANPAVVHAQNYGDVEYMLKEADQNPLNSNEVWLMYVEQGRAKYKYQTTASNVGSWNREHIYPQSRGGFADATSSTPDGINVWLPTSADDITAGHADGHHIRSEDGPENTRRSNKDYGPLDYNGPAAGTQGSWHGDVSRALFYMACRYNLLNVVAGNPADTTLYQMGDLTTLLEWNHSDPSDDFEMNHNNVIYRWQLNRNPFVDYPDLADYVYGNRTTTPWHAPLATDSFTGLQVGIYPNPASDKITITGLEQNSKIEIYSIAGAALFESQFFGETTFNLNLAPGIYLAKITSDNKSVTRKIIIR</sequence>
<dbReference type="InterPro" id="IPR038081">
    <property type="entry name" value="CalX-like_sf"/>
</dbReference>
<evidence type="ECO:0000259" key="5">
    <source>
        <dbReference type="Pfam" id="PF18962"/>
    </source>
</evidence>
<feature type="chain" id="PRO_5011707247" evidence="4">
    <location>
        <begin position="20"/>
        <end position="654"/>
    </location>
</feature>
<dbReference type="EMBL" id="FNEZ01000002">
    <property type="protein sequence ID" value="SDJ80270.1"/>
    <property type="molecule type" value="Genomic_DNA"/>
</dbReference>
<feature type="domain" description="Secretion system C-terminal sorting" evidence="5">
    <location>
        <begin position="586"/>
        <end position="653"/>
    </location>
</feature>
<dbReference type="AlphaFoldDB" id="A0A1G8WRP2"/>
<dbReference type="PANTHER" id="PTHR37397:SF1">
    <property type="entry name" value="LTD DOMAIN-CONTAINING PROTEIN"/>
    <property type="match status" value="1"/>
</dbReference>
<name>A0A1G8WRP2_9FLAO</name>